<dbReference type="Pfam" id="PF13921">
    <property type="entry name" value="Myb_DNA-bind_6"/>
    <property type="match status" value="1"/>
</dbReference>
<dbReference type="PROSITE" id="PS50090">
    <property type="entry name" value="MYB_LIKE"/>
    <property type="match status" value="2"/>
</dbReference>
<proteinExistence type="predicted"/>
<dbReference type="InterPro" id="IPR001005">
    <property type="entry name" value="SANT/Myb"/>
</dbReference>
<reference evidence="3 4" key="1">
    <citation type="submission" date="2016-11" db="EMBL/GenBank/DDBJ databases">
        <title>The macronuclear genome of Stentor coeruleus: a giant cell with tiny introns.</title>
        <authorList>
            <person name="Slabodnick M."/>
            <person name="Ruby J.G."/>
            <person name="Reiff S.B."/>
            <person name="Swart E.C."/>
            <person name="Gosai S."/>
            <person name="Prabakaran S."/>
            <person name="Witkowska E."/>
            <person name="Larue G.E."/>
            <person name="Fisher S."/>
            <person name="Freeman R.M."/>
            <person name="Gunawardena J."/>
            <person name="Chu W."/>
            <person name="Stover N.A."/>
            <person name="Gregory B.D."/>
            <person name="Nowacki M."/>
            <person name="Derisi J."/>
            <person name="Roy S.W."/>
            <person name="Marshall W.F."/>
            <person name="Sood P."/>
        </authorList>
    </citation>
    <scope>NUCLEOTIDE SEQUENCE [LARGE SCALE GENOMIC DNA]</scope>
    <source>
        <strain evidence="3">WM001</strain>
    </source>
</reference>
<comment type="caution">
    <text evidence="3">The sequence shown here is derived from an EMBL/GenBank/DDBJ whole genome shotgun (WGS) entry which is preliminary data.</text>
</comment>
<dbReference type="CDD" id="cd00167">
    <property type="entry name" value="SANT"/>
    <property type="match status" value="2"/>
</dbReference>
<keyword evidence="4" id="KW-1185">Reference proteome</keyword>
<evidence type="ECO:0000313" key="4">
    <source>
        <dbReference type="Proteomes" id="UP000187209"/>
    </source>
</evidence>
<dbReference type="PROSITE" id="PS51294">
    <property type="entry name" value="HTH_MYB"/>
    <property type="match status" value="2"/>
</dbReference>
<feature type="domain" description="HTH myb-type" evidence="2">
    <location>
        <begin position="1"/>
        <end position="63"/>
    </location>
</feature>
<dbReference type="InterPro" id="IPR009057">
    <property type="entry name" value="Homeodomain-like_sf"/>
</dbReference>
<dbReference type="Proteomes" id="UP000187209">
    <property type="component" value="Unassembled WGS sequence"/>
</dbReference>
<accession>A0A1R2ATC6</accession>
<dbReference type="PANTHER" id="PTHR45614">
    <property type="entry name" value="MYB PROTEIN-RELATED"/>
    <property type="match status" value="1"/>
</dbReference>
<dbReference type="GO" id="GO:0000981">
    <property type="term" value="F:DNA-binding transcription factor activity, RNA polymerase II-specific"/>
    <property type="evidence" value="ECO:0007669"/>
    <property type="project" value="TreeGrafter"/>
</dbReference>
<dbReference type="PANTHER" id="PTHR45614:SF25">
    <property type="entry name" value="MYB PROTEIN"/>
    <property type="match status" value="1"/>
</dbReference>
<evidence type="ECO:0008006" key="5">
    <source>
        <dbReference type="Google" id="ProtNLM"/>
    </source>
</evidence>
<evidence type="ECO:0000313" key="3">
    <source>
        <dbReference type="EMBL" id="OMJ67732.1"/>
    </source>
</evidence>
<dbReference type="Gene3D" id="1.10.10.60">
    <property type="entry name" value="Homeodomain-like"/>
    <property type="match status" value="2"/>
</dbReference>
<dbReference type="AlphaFoldDB" id="A0A1R2ATC6"/>
<protein>
    <recommendedName>
        <fullName evidence="5">Myb-like DNA-binding domain containing protein</fullName>
    </recommendedName>
</protein>
<dbReference type="InterPro" id="IPR017930">
    <property type="entry name" value="Myb_dom"/>
</dbReference>
<dbReference type="GO" id="GO:0005634">
    <property type="term" value="C:nucleus"/>
    <property type="evidence" value="ECO:0007669"/>
    <property type="project" value="TreeGrafter"/>
</dbReference>
<dbReference type="SUPFAM" id="SSF46689">
    <property type="entry name" value="Homeodomain-like"/>
    <property type="match status" value="1"/>
</dbReference>
<organism evidence="3 4">
    <name type="scientific">Stentor coeruleus</name>
    <dbReference type="NCBI Taxonomy" id="5963"/>
    <lineage>
        <taxon>Eukaryota</taxon>
        <taxon>Sar</taxon>
        <taxon>Alveolata</taxon>
        <taxon>Ciliophora</taxon>
        <taxon>Postciliodesmatophora</taxon>
        <taxon>Heterotrichea</taxon>
        <taxon>Heterotrichida</taxon>
        <taxon>Stentoridae</taxon>
        <taxon>Stentor</taxon>
    </lineage>
</organism>
<gene>
    <name evidence="3" type="ORF">SteCoe_35025</name>
</gene>
<name>A0A1R2ATC6_9CILI</name>
<evidence type="ECO:0000259" key="2">
    <source>
        <dbReference type="PROSITE" id="PS51294"/>
    </source>
</evidence>
<dbReference type="InterPro" id="IPR050560">
    <property type="entry name" value="MYB_TF"/>
</dbReference>
<dbReference type="GO" id="GO:0000978">
    <property type="term" value="F:RNA polymerase II cis-regulatory region sequence-specific DNA binding"/>
    <property type="evidence" value="ECO:0007669"/>
    <property type="project" value="TreeGrafter"/>
</dbReference>
<evidence type="ECO:0000259" key="1">
    <source>
        <dbReference type="PROSITE" id="PS50090"/>
    </source>
</evidence>
<dbReference type="EMBL" id="MPUH01001444">
    <property type="protein sequence ID" value="OMJ67732.1"/>
    <property type="molecule type" value="Genomic_DNA"/>
</dbReference>
<feature type="domain" description="Myb-like" evidence="1">
    <location>
        <begin position="60"/>
        <end position="110"/>
    </location>
</feature>
<feature type="domain" description="HTH myb-type" evidence="2">
    <location>
        <begin position="67"/>
        <end position="114"/>
    </location>
</feature>
<dbReference type="OrthoDB" id="545648at2759"/>
<sequence length="232" mass="27922">MKDISRYRKLWSAEEDEKLIKIVNEFQGKNWIKISIELKKRFSIHRLPKQCRERWFNHLGSKKSQTPWSESEIDLVFKQQNMLGNRWSKISEAFSDRTTNSIKNLYYSTIRRNLRRFNKSKKPEDRIEGPLDKLMTIPEIRKILSMPNSRKKSFRSLKLDGNILQDLKNEVQESIKNKQNCEGFNRDIFIITPKNQTQYIPESELALEDISIDYPEFEIMLEQEDYWDFTVY</sequence>
<dbReference type="SMART" id="SM00717">
    <property type="entry name" value="SANT"/>
    <property type="match status" value="2"/>
</dbReference>
<feature type="domain" description="Myb-like" evidence="1">
    <location>
        <begin position="3"/>
        <end position="59"/>
    </location>
</feature>